<dbReference type="EMBL" id="CP000927">
    <property type="protein sequence ID" value="ABZ72618.1"/>
    <property type="molecule type" value="Genomic_DNA"/>
</dbReference>
<gene>
    <name evidence="1" type="ordered locus">Caul_3491</name>
</gene>
<dbReference type="STRING" id="366602.Caul_3491"/>
<protein>
    <submittedName>
        <fullName evidence="1">Uncharacterized protein</fullName>
    </submittedName>
</protein>
<dbReference type="HOGENOM" id="CLU_2045473_0_0_5"/>
<sequence length="120" mass="13138">MTLFAGFTTDLFDAIDRTPTLKAKSTSAPSWELPPSSDKSPRFVCVRVDGLSAMNDKQDTYTANINLWAHGMLTLSFLTLAEELKAALNLGSVIIADGYEHRPDAANNIQRALFRVTFSG</sequence>
<proteinExistence type="predicted"/>
<accession>B0T637</accession>
<dbReference type="KEGG" id="cak:Caul_3491"/>
<dbReference type="AlphaFoldDB" id="B0T637"/>
<name>B0T637_CAUSK</name>
<organism evidence="1">
    <name type="scientific">Caulobacter sp. (strain K31)</name>
    <dbReference type="NCBI Taxonomy" id="366602"/>
    <lineage>
        <taxon>Bacteria</taxon>
        <taxon>Pseudomonadati</taxon>
        <taxon>Pseudomonadota</taxon>
        <taxon>Alphaproteobacteria</taxon>
        <taxon>Caulobacterales</taxon>
        <taxon>Caulobacteraceae</taxon>
        <taxon>Caulobacter</taxon>
    </lineage>
</organism>
<evidence type="ECO:0000313" key="1">
    <source>
        <dbReference type="EMBL" id="ABZ72618.1"/>
    </source>
</evidence>
<reference evidence="1" key="1">
    <citation type="submission" date="2008-01" db="EMBL/GenBank/DDBJ databases">
        <title>Complete sequence of chromosome of Caulobacter sp. K31.</title>
        <authorList>
            <consortium name="US DOE Joint Genome Institute"/>
            <person name="Copeland A."/>
            <person name="Lucas S."/>
            <person name="Lapidus A."/>
            <person name="Barry K."/>
            <person name="Glavina del Rio T."/>
            <person name="Dalin E."/>
            <person name="Tice H."/>
            <person name="Pitluck S."/>
            <person name="Bruce D."/>
            <person name="Goodwin L."/>
            <person name="Thompson L.S."/>
            <person name="Brettin T."/>
            <person name="Detter J.C."/>
            <person name="Han C."/>
            <person name="Schmutz J."/>
            <person name="Larimer F."/>
            <person name="Land M."/>
            <person name="Hauser L."/>
            <person name="Kyrpides N."/>
            <person name="Kim E."/>
            <person name="Stephens C."/>
            <person name="Richardson P."/>
        </authorList>
    </citation>
    <scope>NUCLEOTIDE SEQUENCE [LARGE SCALE GENOMIC DNA]</scope>
    <source>
        <strain evidence="1">K31</strain>
    </source>
</reference>